<reference evidence="2 3" key="1">
    <citation type="journal article" date="2015" name="Genome Biol.">
        <title>Comparative genomics of Steinernema reveals deeply conserved gene regulatory networks.</title>
        <authorList>
            <person name="Dillman A.R."/>
            <person name="Macchietto M."/>
            <person name="Porter C.F."/>
            <person name="Rogers A."/>
            <person name="Williams B."/>
            <person name="Antoshechkin I."/>
            <person name="Lee M.M."/>
            <person name="Goodwin Z."/>
            <person name="Lu X."/>
            <person name="Lewis E.E."/>
            <person name="Goodrich-Blair H."/>
            <person name="Stock S.P."/>
            <person name="Adams B.J."/>
            <person name="Sternberg P.W."/>
            <person name="Mortazavi A."/>
        </authorList>
    </citation>
    <scope>NUCLEOTIDE SEQUENCE [LARGE SCALE GENOMIC DNA]</scope>
    <source>
        <strain evidence="2 3">ALL</strain>
    </source>
</reference>
<keyword evidence="3" id="KW-1185">Reference proteome</keyword>
<evidence type="ECO:0000313" key="3">
    <source>
        <dbReference type="Proteomes" id="UP000298663"/>
    </source>
</evidence>
<proteinExistence type="predicted"/>
<gene>
    <name evidence="2" type="ORF">L596_010024</name>
</gene>
<evidence type="ECO:0000313" key="2">
    <source>
        <dbReference type="EMBL" id="TKR95927.1"/>
    </source>
</evidence>
<protein>
    <submittedName>
        <fullName evidence="2">Uncharacterized protein</fullName>
    </submittedName>
</protein>
<dbReference type="Proteomes" id="UP000298663">
    <property type="component" value="Unassembled WGS sequence"/>
</dbReference>
<name>A0A4U5PH32_STECR</name>
<dbReference type="EMBL" id="AZBU02000002">
    <property type="protein sequence ID" value="TKR95927.1"/>
    <property type="molecule type" value="Genomic_DNA"/>
</dbReference>
<feature type="compositionally biased region" description="Polar residues" evidence="1">
    <location>
        <begin position="61"/>
        <end position="73"/>
    </location>
</feature>
<evidence type="ECO:0000256" key="1">
    <source>
        <dbReference type="SAM" id="MobiDB-lite"/>
    </source>
</evidence>
<sequence length="73" mass="8415">MLKSTKRPFTMCVLQLHGRLTTRALKVHLAYDNYNGNLKAEDERKTATAHLLKVKDLMSDPQRSYNGNSPRNR</sequence>
<reference evidence="2 3" key="2">
    <citation type="journal article" date="2019" name="G3 (Bethesda)">
        <title>Hybrid Assembly of the Genome of the Entomopathogenic Nematode Steinernema carpocapsae Identifies the X-Chromosome.</title>
        <authorList>
            <person name="Serra L."/>
            <person name="Macchietto M."/>
            <person name="Macias-Munoz A."/>
            <person name="McGill C.J."/>
            <person name="Rodriguez I.M."/>
            <person name="Rodriguez B."/>
            <person name="Murad R."/>
            <person name="Mortazavi A."/>
        </authorList>
    </citation>
    <scope>NUCLEOTIDE SEQUENCE [LARGE SCALE GENOMIC DNA]</scope>
    <source>
        <strain evidence="2 3">ALL</strain>
    </source>
</reference>
<comment type="caution">
    <text evidence="2">The sequence shown here is derived from an EMBL/GenBank/DDBJ whole genome shotgun (WGS) entry which is preliminary data.</text>
</comment>
<dbReference type="AlphaFoldDB" id="A0A4U5PH32"/>
<organism evidence="2 3">
    <name type="scientific">Steinernema carpocapsae</name>
    <name type="common">Entomopathogenic nematode</name>
    <dbReference type="NCBI Taxonomy" id="34508"/>
    <lineage>
        <taxon>Eukaryota</taxon>
        <taxon>Metazoa</taxon>
        <taxon>Ecdysozoa</taxon>
        <taxon>Nematoda</taxon>
        <taxon>Chromadorea</taxon>
        <taxon>Rhabditida</taxon>
        <taxon>Tylenchina</taxon>
        <taxon>Panagrolaimomorpha</taxon>
        <taxon>Strongyloidoidea</taxon>
        <taxon>Steinernematidae</taxon>
        <taxon>Steinernema</taxon>
    </lineage>
</organism>
<accession>A0A4U5PH32</accession>
<feature type="region of interest" description="Disordered" evidence="1">
    <location>
        <begin position="53"/>
        <end position="73"/>
    </location>
</feature>